<feature type="compositionally biased region" description="Basic residues" evidence="1">
    <location>
        <begin position="255"/>
        <end position="266"/>
    </location>
</feature>
<protein>
    <submittedName>
        <fullName evidence="3">Uncharacterized protein</fullName>
    </submittedName>
</protein>
<feature type="transmembrane region" description="Helical" evidence="2">
    <location>
        <begin position="308"/>
        <end position="329"/>
    </location>
</feature>
<dbReference type="Proteomes" id="UP001221757">
    <property type="component" value="Unassembled WGS sequence"/>
</dbReference>
<feature type="region of interest" description="Disordered" evidence="1">
    <location>
        <begin position="376"/>
        <end position="395"/>
    </location>
</feature>
<keyword evidence="2" id="KW-0812">Transmembrane</keyword>
<feature type="region of interest" description="Disordered" evidence="1">
    <location>
        <begin position="161"/>
        <end position="184"/>
    </location>
</feature>
<evidence type="ECO:0000313" key="4">
    <source>
        <dbReference type="Proteomes" id="UP001221757"/>
    </source>
</evidence>
<feature type="transmembrane region" description="Helical" evidence="2">
    <location>
        <begin position="341"/>
        <end position="361"/>
    </location>
</feature>
<comment type="caution">
    <text evidence="3">The sequence shown here is derived from an EMBL/GenBank/DDBJ whole genome shotgun (WGS) entry which is preliminary data.</text>
</comment>
<feature type="transmembrane region" description="Helical" evidence="2">
    <location>
        <begin position="24"/>
        <end position="42"/>
    </location>
</feature>
<reference evidence="3" key="1">
    <citation type="submission" date="2023-03" db="EMBL/GenBank/DDBJ databases">
        <title>Massive genome expansion in bonnet fungi (Mycena s.s.) driven by repeated elements and novel gene families across ecological guilds.</title>
        <authorList>
            <consortium name="Lawrence Berkeley National Laboratory"/>
            <person name="Harder C.B."/>
            <person name="Miyauchi S."/>
            <person name="Viragh M."/>
            <person name="Kuo A."/>
            <person name="Thoen E."/>
            <person name="Andreopoulos B."/>
            <person name="Lu D."/>
            <person name="Skrede I."/>
            <person name="Drula E."/>
            <person name="Henrissat B."/>
            <person name="Morin E."/>
            <person name="Kohler A."/>
            <person name="Barry K."/>
            <person name="LaButti K."/>
            <person name="Morin E."/>
            <person name="Salamov A."/>
            <person name="Lipzen A."/>
            <person name="Mereny Z."/>
            <person name="Hegedus B."/>
            <person name="Baldrian P."/>
            <person name="Stursova M."/>
            <person name="Weitz H."/>
            <person name="Taylor A."/>
            <person name="Grigoriev I.V."/>
            <person name="Nagy L.G."/>
            <person name="Martin F."/>
            <person name="Kauserud H."/>
        </authorList>
    </citation>
    <scope>NUCLEOTIDE SEQUENCE</scope>
    <source>
        <strain evidence="3">CBHHK067</strain>
    </source>
</reference>
<accession>A0AAD7D2J3</accession>
<keyword evidence="4" id="KW-1185">Reference proteome</keyword>
<keyword evidence="2" id="KW-0472">Membrane</keyword>
<dbReference type="EMBL" id="JARKIE010000150">
    <property type="protein sequence ID" value="KAJ7675273.1"/>
    <property type="molecule type" value="Genomic_DNA"/>
</dbReference>
<organism evidence="3 4">
    <name type="scientific">Mycena rosella</name>
    <name type="common">Pink bonnet</name>
    <name type="synonym">Agaricus rosellus</name>
    <dbReference type="NCBI Taxonomy" id="1033263"/>
    <lineage>
        <taxon>Eukaryota</taxon>
        <taxon>Fungi</taxon>
        <taxon>Dikarya</taxon>
        <taxon>Basidiomycota</taxon>
        <taxon>Agaricomycotina</taxon>
        <taxon>Agaricomycetes</taxon>
        <taxon>Agaricomycetidae</taxon>
        <taxon>Agaricales</taxon>
        <taxon>Marasmiineae</taxon>
        <taxon>Mycenaceae</taxon>
        <taxon>Mycena</taxon>
    </lineage>
</organism>
<sequence>MVAGRQASGSTDKRENRDKRTPTVAALQLIAVLVLLLALGLLQIRLRPGLGLELGCSGLALALAAAFRPSCPSVIICLTHALNNGRAAFGQPQCVGPQSGDLRRRVSAVSWCMEREEREGRRVRQHTQIAEKKVKDTSFVCAIKVSVAVLVLVTADGCTEKRKRGAKKGTERRGRGQKPENKKVRWQNACIAAPDLPLLQTFARSTPPAVDGYWSTYYFLLAEPGHLTHIDSMGDLYMLKPAPMLDRTHAPAPPSHRHAAHVHNHNQKLSMRRCGGQVEHGEQRGEDGEEGQLDNSHPESPVRYTHGFNLRAIAAFVLALVPNLLGLAAKINNKHSPAAQYIFSVFRLVGIVLAATCYLLFNLLWPVTVTFRHQQAQDGTESINNDKDPEKVMEK</sequence>
<gene>
    <name evidence="3" type="ORF">B0H17DRAFT_1140347</name>
</gene>
<feature type="region of interest" description="Disordered" evidence="1">
    <location>
        <begin position="247"/>
        <end position="300"/>
    </location>
</feature>
<keyword evidence="2" id="KW-1133">Transmembrane helix</keyword>
<evidence type="ECO:0000256" key="2">
    <source>
        <dbReference type="SAM" id="Phobius"/>
    </source>
</evidence>
<feature type="compositionally biased region" description="Basic and acidic residues" evidence="1">
    <location>
        <begin position="168"/>
        <end position="183"/>
    </location>
</feature>
<feature type="compositionally biased region" description="Basic and acidic residues" evidence="1">
    <location>
        <begin position="384"/>
        <end position="395"/>
    </location>
</feature>
<dbReference type="AlphaFoldDB" id="A0AAD7D2J3"/>
<evidence type="ECO:0000256" key="1">
    <source>
        <dbReference type="SAM" id="MobiDB-lite"/>
    </source>
</evidence>
<proteinExistence type="predicted"/>
<evidence type="ECO:0000313" key="3">
    <source>
        <dbReference type="EMBL" id="KAJ7675273.1"/>
    </source>
</evidence>
<name>A0AAD7D2J3_MYCRO</name>